<dbReference type="PRINTS" id="PR00169">
    <property type="entry name" value="KCHANNEL"/>
</dbReference>
<keyword evidence="3" id="KW-0633">Potassium transport</keyword>
<dbReference type="RefSeq" id="WP_102390539.1">
    <property type="nucleotide sequence ID" value="NZ_MDAL01000014.1"/>
</dbReference>
<evidence type="ECO:0000256" key="6">
    <source>
        <dbReference type="ARBA" id="ARBA00022882"/>
    </source>
</evidence>
<dbReference type="InterPro" id="IPR005821">
    <property type="entry name" value="Ion_trans_dom"/>
</dbReference>
<evidence type="ECO:0000256" key="9">
    <source>
        <dbReference type="ARBA" id="ARBA00023065"/>
    </source>
</evidence>
<reference evidence="15" key="1">
    <citation type="submission" date="2016-07" db="EMBL/GenBank/DDBJ databases">
        <title>Nontailed viruses are major unrecognized killers of bacteria in the ocean.</title>
        <authorList>
            <person name="Kauffman K."/>
            <person name="Hussain F."/>
            <person name="Yang J."/>
            <person name="Arevalo P."/>
            <person name="Brown J."/>
            <person name="Cutler M."/>
            <person name="Kelly L."/>
            <person name="Polz M.F."/>
        </authorList>
    </citation>
    <scope>NUCLEOTIDE SEQUENCE [LARGE SCALE GENOMIC DNA]</scope>
    <source>
        <strain evidence="15">10N.261.45.A10</strain>
    </source>
</reference>
<dbReference type="Gene3D" id="1.10.287.70">
    <property type="match status" value="1"/>
</dbReference>
<keyword evidence="8 12" id="KW-1133">Transmembrane helix</keyword>
<dbReference type="PANTHER" id="PTHR11537">
    <property type="entry name" value="VOLTAGE-GATED POTASSIUM CHANNEL"/>
    <property type="match status" value="1"/>
</dbReference>
<keyword evidence="6" id="KW-0851">Voltage-gated channel</keyword>
<accession>A0A2N7LDJ2</accession>
<evidence type="ECO:0000313" key="15">
    <source>
        <dbReference type="Proteomes" id="UP000235387"/>
    </source>
</evidence>
<dbReference type="Proteomes" id="UP000235387">
    <property type="component" value="Unassembled WGS sequence"/>
</dbReference>
<keyword evidence="11" id="KW-0407">Ion channel</keyword>
<dbReference type="Pfam" id="PF00520">
    <property type="entry name" value="Ion_trans"/>
    <property type="match status" value="1"/>
</dbReference>
<evidence type="ECO:0000256" key="2">
    <source>
        <dbReference type="ARBA" id="ARBA00022448"/>
    </source>
</evidence>
<feature type="transmembrane region" description="Helical" evidence="12">
    <location>
        <begin position="16"/>
        <end position="35"/>
    </location>
</feature>
<evidence type="ECO:0000256" key="10">
    <source>
        <dbReference type="ARBA" id="ARBA00023136"/>
    </source>
</evidence>
<dbReference type="GO" id="GO:0005249">
    <property type="term" value="F:voltage-gated potassium channel activity"/>
    <property type="evidence" value="ECO:0007669"/>
    <property type="project" value="InterPro"/>
</dbReference>
<feature type="domain" description="Ion transport" evidence="13">
    <location>
        <begin position="16"/>
        <end position="215"/>
    </location>
</feature>
<dbReference type="AlphaFoldDB" id="A0A2N7LDJ2"/>
<evidence type="ECO:0000256" key="12">
    <source>
        <dbReference type="SAM" id="Phobius"/>
    </source>
</evidence>
<keyword evidence="4 12" id="KW-0812">Transmembrane</keyword>
<dbReference type="GO" id="GO:0001508">
    <property type="term" value="P:action potential"/>
    <property type="evidence" value="ECO:0007669"/>
    <property type="project" value="TreeGrafter"/>
</dbReference>
<comment type="subcellular location">
    <subcellularLocation>
        <location evidence="1">Membrane</location>
        <topology evidence="1">Multi-pass membrane protein</topology>
    </subcellularLocation>
</comment>
<evidence type="ECO:0000256" key="7">
    <source>
        <dbReference type="ARBA" id="ARBA00022958"/>
    </source>
</evidence>
<evidence type="ECO:0000256" key="5">
    <source>
        <dbReference type="ARBA" id="ARBA00022826"/>
    </source>
</evidence>
<keyword evidence="7" id="KW-0630">Potassium</keyword>
<dbReference type="InterPro" id="IPR028325">
    <property type="entry name" value="VG_K_chnl"/>
</dbReference>
<feature type="transmembrane region" description="Helical" evidence="12">
    <location>
        <begin position="41"/>
        <end position="65"/>
    </location>
</feature>
<dbReference type="PANTHER" id="PTHR11537:SF254">
    <property type="entry name" value="POTASSIUM VOLTAGE-GATED CHANNEL PROTEIN SHAB"/>
    <property type="match status" value="1"/>
</dbReference>
<evidence type="ECO:0000256" key="3">
    <source>
        <dbReference type="ARBA" id="ARBA00022538"/>
    </source>
</evidence>
<evidence type="ECO:0000256" key="11">
    <source>
        <dbReference type="ARBA" id="ARBA00023303"/>
    </source>
</evidence>
<name>A0A2N7LDJ2_9GAMM</name>
<feature type="transmembrane region" description="Helical" evidence="12">
    <location>
        <begin position="158"/>
        <end position="175"/>
    </location>
</feature>
<evidence type="ECO:0000256" key="4">
    <source>
        <dbReference type="ARBA" id="ARBA00022692"/>
    </source>
</evidence>
<dbReference type="SUPFAM" id="SSF81324">
    <property type="entry name" value="Voltage-gated potassium channels"/>
    <property type="match status" value="1"/>
</dbReference>
<feature type="transmembrane region" description="Helical" evidence="12">
    <location>
        <begin position="187"/>
        <end position="210"/>
    </location>
</feature>
<keyword evidence="2" id="KW-0813">Transport</keyword>
<gene>
    <name evidence="14" type="ORF">BCT23_13540</name>
</gene>
<feature type="transmembrane region" description="Helical" evidence="12">
    <location>
        <begin position="123"/>
        <end position="146"/>
    </location>
</feature>
<keyword evidence="10 12" id="KW-0472">Membrane</keyword>
<evidence type="ECO:0000259" key="13">
    <source>
        <dbReference type="Pfam" id="PF00520"/>
    </source>
</evidence>
<dbReference type="Gene3D" id="1.20.120.350">
    <property type="entry name" value="Voltage-gated potassium channels. Chain C"/>
    <property type="match status" value="1"/>
</dbReference>
<proteinExistence type="predicted"/>
<keyword evidence="9" id="KW-0406">Ion transport</keyword>
<protein>
    <submittedName>
        <fullName evidence="14">Capsular biosynthesis protein</fullName>
    </submittedName>
</protein>
<sequence>MADSQAQNLDLNPMSLLSLLLSFVSLCVVSTILLIPNDDPLYTLLLGIDTLICMVFLLQIAIHLLKTDNKVTYLKKHWVDILASIPVIEALRFARIFQIFRVLRLLKASQPLFTYMNENRSETTLASILLLLTVLISAGSASIFAFESHSPDANIDNFTDAIWWMFVTISTVGYGDYYPVTPAGRAVAIIVIMCGVGIFGAITGLVTSYVTKPEQKEQEREQHRRAALELLLAQQEEILHRLAAIETRLDETKSGLQIPPDKDLPNKP</sequence>
<evidence type="ECO:0000256" key="1">
    <source>
        <dbReference type="ARBA" id="ARBA00004141"/>
    </source>
</evidence>
<dbReference type="GO" id="GO:0008076">
    <property type="term" value="C:voltage-gated potassium channel complex"/>
    <property type="evidence" value="ECO:0007669"/>
    <property type="project" value="InterPro"/>
</dbReference>
<dbReference type="EMBL" id="MDAL01000014">
    <property type="protein sequence ID" value="PMN93427.1"/>
    <property type="molecule type" value="Genomic_DNA"/>
</dbReference>
<comment type="caution">
    <text evidence="14">The sequence shown here is derived from an EMBL/GenBank/DDBJ whole genome shotgun (WGS) entry which is preliminary data.</text>
</comment>
<evidence type="ECO:0000256" key="8">
    <source>
        <dbReference type="ARBA" id="ARBA00022989"/>
    </source>
</evidence>
<dbReference type="InterPro" id="IPR027359">
    <property type="entry name" value="Volt_channel_dom_sf"/>
</dbReference>
<organism evidence="14 15">
    <name type="scientific">Enterovibrio norvegicus</name>
    <dbReference type="NCBI Taxonomy" id="188144"/>
    <lineage>
        <taxon>Bacteria</taxon>
        <taxon>Pseudomonadati</taxon>
        <taxon>Pseudomonadota</taxon>
        <taxon>Gammaproteobacteria</taxon>
        <taxon>Vibrionales</taxon>
        <taxon>Vibrionaceae</taxon>
        <taxon>Enterovibrio</taxon>
    </lineage>
</organism>
<keyword evidence="5" id="KW-0631">Potassium channel</keyword>
<evidence type="ECO:0000313" key="14">
    <source>
        <dbReference type="EMBL" id="PMN93427.1"/>
    </source>
</evidence>